<dbReference type="PATRIC" id="fig|1352936.5.peg.9507"/>
<sequence>MPSALTTTAPYWEESVARERAAAVARTLEEAGHLPHIPGERAGYRLWTDGVADVHLEYRDREGCPRILTPATAHRYSAESCPDCAPGHYEQSRAVQDWVNALNLAGWWASPWEPEWHNHSVGGTVHRSQRRGASVSIPMEPRRATAAEYAVATYEALGGYFVSRYTQAQAQRMLTAAHRRGLLVSGLDGGTLTVPRLGGTRVVLKPLTAETAASLPRTAPTVDAVCAVLRDEEWGDFYGAALVIREGDEVLVVAQWEDTEPGEKGEREMQRHHDTMLRYAAALEKRWAVRRVRRGSVLVPGASFVGALRVG</sequence>
<gene>
    <name evidence="1" type="ORF">M878_45715</name>
</gene>
<dbReference type="AlphaFoldDB" id="V6JMJ3"/>
<name>V6JMJ3_STRRC</name>
<geneLocation type="plasmid" evidence="1 2">
    <name>pSros1</name>
</geneLocation>
<dbReference type="RefSeq" id="WP_023553995.1">
    <property type="nucleotide sequence ID" value="NZ_CM002286.1"/>
</dbReference>
<organism evidence="1 2">
    <name type="scientific">Streptomyces roseochromogenus subsp. oscitans DS 12.976</name>
    <dbReference type="NCBI Taxonomy" id="1352936"/>
    <lineage>
        <taxon>Bacteria</taxon>
        <taxon>Bacillati</taxon>
        <taxon>Actinomycetota</taxon>
        <taxon>Actinomycetes</taxon>
        <taxon>Kitasatosporales</taxon>
        <taxon>Streptomycetaceae</taxon>
        <taxon>Streptomyces</taxon>
    </lineage>
</organism>
<comment type="caution">
    <text evidence="1">The sequence shown here is derived from an EMBL/GenBank/DDBJ whole genome shotgun (WGS) entry which is preliminary data.</text>
</comment>
<protein>
    <submittedName>
        <fullName evidence="1">Uncharacterized protein</fullName>
    </submittedName>
</protein>
<dbReference type="Proteomes" id="UP000017984">
    <property type="component" value="Plasmid pSros1"/>
</dbReference>
<evidence type="ECO:0000313" key="1">
    <source>
        <dbReference type="EMBL" id="EST18064.1"/>
    </source>
</evidence>
<evidence type="ECO:0000313" key="2">
    <source>
        <dbReference type="Proteomes" id="UP000017984"/>
    </source>
</evidence>
<accession>V6JMJ3</accession>
<keyword evidence="1" id="KW-0614">Plasmid</keyword>
<keyword evidence="2" id="KW-1185">Reference proteome</keyword>
<reference evidence="1 2" key="1">
    <citation type="journal article" date="2014" name="Genome Announc.">
        <title>Draft Genome Sequence of Streptomyces roseochromogenes subsp. oscitans DS 12.976, Producer of the Aminocoumarin Antibiotic Clorobiocin.</title>
        <authorList>
            <person name="Ruckert C."/>
            <person name="Kalinowski J."/>
            <person name="Heide L."/>
            <person name="Apel A.K."/>
        </authorList>
    </citation>
    <scope>NUCLEOTIDE SEQUENCE [LARGE SCALE GENOMIC DNA]</scope>
    <source>
        <strain evidence="1 2">DS 12.976</strain>
        <plasmid evidence="1">pSros1</plasmid>
    </source>
</reference>
<proteinExistence type="predicted"/>
<dbReference type="HOGENOM" id="CLU_894058_0_0_11"/>
<dbReference type="EMBL" id="AWQX01000398">
    <property type="protein sequence ID" value="EST18064.1"/>
    <property type="molecule type" value="Genomic_DNA"/>
</dbReference>